<keyword evidence="6 9" id="KW-0133">Cell shape</keyword>
<evidence type="ECO:0000256" key="2">
    <source>
        <dbReference type="ARBA" id="ARBA00005992"/>
    </source>
</evidence>
<dbReference type="CDD" id="cd16913">
    <property type="entry name" value="YkuD_like"/>
    <property type="match status" value="1"/>
</dbReference>
<dbReference type="SUPFAM" id="SSF141523">
    <property type="entry name" value="L,D-transpeptidase catalytic domain-like"/>
    <property type="match status" value="1"/>
</dbReference>
<evidence type="ECO:0000256" key="10">
    <source>
        <dbReference type="SAM" id="MobiDB-lite"/>
    </source>
</evidence>
<keyword evidence="14" id="KW-1185">Reference proteome</keyword>
<dbReference type="GO" id="GO:0018104">
    <property type="term" value="P:peptidoglycan-protein cross-linking"/>
    <property type="evidence" value="ECO:0007669"/>
    <property type="project" value="TreeGrafter"/>
</dbReference>
<feature type="region of interest" description="Disordered" evidence="10">
    <location>
        <begin position="34"/>
        <end position="198"/>
    </location>
</feature>
<evidence type="ECO:0000313" key="14">
    <source>
        <dbReference type="Proteomes" id="UP000594621"/>
    </source>
</evidence>
<evidence type="ECO:0000256" key="11">
    <source>
        <dbReference type="SAM" id="SignalP"/>
    </source>
</evidence>
<dbReference type="GO" id="GO:0071972">
    <property type="term" value="F:peptidoglycan L,D-transpeptidase activity"/>
    <property type="evidence" value="ECO:0007669"/>
    <property type="project" value="TreeGrafter"/>
</dbReference>
<sequence length="394" mass="40998">MIKHFLTICAAATVAAAGTSLAQAQSYPVQQAPSYGAPAEYRPGDRAPNFDALEDDDDAMPQASLPPPGQDPRYQDPRYGRPPGAPVYSAAPPQGPVMSPDDPRYGRPAGAPPVYSAAPPQGPVMSPDDPRYGRPAGAPPVVYADRPAQAPGSDGMRPPEAVGGPAATGAVSQPPAVGADGRPISIAALPPEEQPDAAPAQLAPNLRRQEVSLATKEPAGTIIVDTPNTYLYYVLGNGRAIRYGVRVGRDGFTWTGVQKITRKAEWPDWHPPAEMIERQPYLPRFMAGGPGNPLGARAMYLGSTVYRIHGTNQPSTIGKFVSSGCIGMLNDDVSDLFERTKVGTRVVVMPGNPPPGTATASAAPAPAPMAAQAGPVPGTQPTVVPPLPAPVTVR</sequence>
<keyword evidence="11" id="KW-0732">Signal</keyword>
<dbReference type="PANTHER" id="PTHR30582:SF24">
    <property type="entry name" value="L,D-TRANSPEPTIDASE ERFK_SRFK-RELATED"/>
    <property type="match status" value="1"/>
</dbReference>
<dbReference type="RefSeq" id="WP_195804592.1">
    <property type="nucleotide sequence ID" value="NZ_CP061379.1"/>
</dbReference>
<comment type="similarity">
    <text evidence="2">Belongs to the YkuD family.</text>
</comment>
<evidence type="ECO:0000256" key="8">
    <source>
        <dbReference type="ARBA" id="ARBA00023316"/>
    </source>
</evidence>
<organism evidence="13 14">
    <name type="scientific">Bradyrhizobium commune</name>
    <dbReference type="NCBI Taxonomy" id="83627"/>
    <lineage>
        <taxon>Bacteria</taxon>
        <taxon>Pseudomonadati</taxon>
        <taxon>Pseudomonadota</taxon>
        <taxon>Alphaproteobacteria</taxon>
        <taxon>Hyphomicrobiales</taxon>
        <taxon>Nitrobacteraceae</taxon>
        <taxon>Bradyrhizobium</taxon>
    </lineage>
</organism>
<reference evidence="13 14" key="1">
    <citation type="submission" date="2020-09" db="EMBL/GenBank/DDBJ databases">
        <title>Complete genomes of bradyrhizobia occurring on native shrubby legumes in Australia.</title>
        <authorList>
            <person name="Lafay B."/>
        </authorList>
    </citation>
    <scope>NUCLEOTIDE SEQUENCE [LARGE SCALE GENOMIC DNA]</scope>
    <source>
        <strain evidence="13 14">BDV5040</strain>
    </source>
</reference>
<dbReference type="FunFam" id="2.40.440.10:FF:000002">
    <property type="entry name" value="L,D-transpeptidase ErfK/SrfK"/>
    <property type="match status" value="1"/>
</dbReference>
<comment type="pathway">
    <text evidence="1 9">Cell wall biogenesis; peptidoglycan biosynthesis.</text>
</comment>
<feature type="domain" description="L,D-TPase catalytic" evidence="12">
    <location>
        <begin position="220"/>
        <end position="349"/>
    </location>
</feature>
<dbReference type="PROSITE" id="PS52029">
    <property type="entry name" value="LD_TPASE"/>
    <property type="match status" value="1"/>
</dbReference>
<evidence type="ECO:0000256" key="9">
    <source>
        <dbReference type="PROSITE-ProRule" id="PRU01373"/>
    </source>
</evidence>
<feature type="active site" description="Nucleophile" evidence="9">
    <location>
        <position position="325"/>
    </location>
</feature>
<feature type="chain" id="PRO_5032818695" evidence="11">
    <location>
        <begin position="25"/>
        <end position="394"/>
    </location>
</feature>
<proteinExistence type="inferred from homology"/>
<dbReference type="Pfam" id="PF03734">
    <property type="entry name" value="YkuD"/>
    <property type="match status" value="1"/>
</dbReference>
<keyword evidence="8 9" id="KW-0961">Cell wall biogenesis/degradation</keyword>
<keyword evidence="7 9" id="KW-0573">Peptidoglycan synthesis</keyword>
<evidence type="ECO:0000313" key="13">
    <source>
        <dbReference type="EMBL" id="QPF95133.1"/>
    </source>
</evidence>
<keyword evidence="4" id="KW-0808">Transferase</keyword>
<feature type="compositionally biased region" description="Low complexity" evidence="10">
    <location>
        <begin position="187"/>
        <end position="198"/>
    </location>
</feature>
<dbReference type="Gene3D" id="2.40.440.10">
    <property type="entry name" value="L,D-transpeptidase catalytic domain-like"/>
    <property type="match status" value="1"/>
</dbReference>
<evidence type="ECO:0000256" key="6">
    <source>
        <dbReference type="ARBA" id="ARBA00022960"/>
    </source>
</evidence>
<dbReference type="InterPro" id="IPR038063">
    <property type="entry name" value="Transpep_catalytic_dom"/>
</dbReference>
<dbReference type="GO" id="GO:0008360">
    <property type="term" value="P:regulation of cell shape"/>
    <property type="evidence" value="ECO:0007669"/>
    <property type="project" value="UniProtKB-UniRule"/>
</dbReference>
<feature type="region of interest" description="Disordered" evidence="10">
    <location>
        <begin position="349"/>
        <end position="394"/>
    </location>
</feature>
<evidence type="ECO:0000259" key="12">
    <source>
        <dbReference type="PROSITE" id="PS52029"/>
    </source>
</evidence>
<gene>
    <name evidence="13" type="ORF">IC761_08500</name>
</gene>
<feature type="signal peptide" evidence="11">
    <location>
        <begin position="1"/>
        <end position="24"/>
    </location>
</feature>
<name>A0A7S9DCL1_9BRAD</name>
<dbReference type="GO" id="GO:0016757">
    <property type="term" value="F:glycosyltransferase activity"/>
    <property type="evidence" value="ECO:0007669"/>
    <property type="project" value="UniProtKB-KW"/>
</dbReference>
<accession>A0A7S9DCL1</accession>
<feature type="active site" description="Proton donor/acceptor" evidence="9">
    <location>
        <position position="309"/>
    </location>
</feature>
<feature type="compositionally biased region" description="Low complexity" evidence="10">
    <location>
        <begin position="357"/>
        <end position="382"/>
    </location>
</feature>
<protein>
    <submittedName>
        <fullName evidence="13">L,D-transpeptidase family protein</fullName>
    </submittedName>
</protein>
<keyword evidence="5" id="KW-0378">Hydrolase</keyword>
<keyword evidence="3" id="KW-0328">Glycosyltransferase</keyword>
<dbReference type="InterPro" id="IPR050979">
    <property type="entry name" value="LD-transpeptidase"/>
</dbReference>
<feature type="compositionally biased region" description="Pro residues" evidence="10">
    <location>
        <begin position="383"/>
        <end position="394"/>
    </location>
</feature>
<dbReference type="UniPathway" id="UPA00219"/>
<dbReference type="Proteomes" id="UP000594621">
    <property type="component" value="Chromosome"/>
</dbReference>
<evidence type="ECO:0000256" key="7">
    <source>
        <dbReference type="ARBA" id="ARBA00022984"/>
    </source>
</evidence>
<dbReference type="InterPro" id="IPR005490">
    <property type="entry name" value="LD_TPept_cat_dom"/>
</dbReference>
<dbReference type="PANTHER" id="PTHR30582">
    <property type="entry name" value="L,D-TRANSPEPTIDASE"/>
    <property type="match status" value="1"/>
</dbReference>
<dbReference type="EMBL" id="CP061379">
    <property type="protein sequence ID" value="QPF95133.1"/>
    <property type="molecule type" value="Genomic_DNA"/>
</dbReference>
<dbReference type="AlphaFoldDB" id="A0A7S9DCL1"/>
<dbReference type="KEGG" id="bcou:IC761_08500"/>
<dbReference type="GO" id="GO:0005576">
    <property type="term" value="C:extracellular region"/>
    <property type="evidence" value="ECO:0007669"/>
    <property type="project" value="TreeGrafter"/>
</dbReference>
<dbReference type="GO" id="GO:0071555">
    <property type="term" value="P:cell wall organization"/>
    <property type="evidence" value="ECO:0007669"/>
    <property type="project" value="UniProtKB-UniRule"/>
</dbReference>
<evidence type="ECO:0000256" key="5">
    <source>
        <dbReference type="ARBA" id="ARBA00022801"/>
    </source>
</evidence>
<evidence type="ECO:0000256" key="3">
    <source>
        <dbReference type="ARBA" id="ARBA00022676"/>
    </source>
</evidence>
<evidence type="ECO:0000256" key="1">
    <source>
        <dbReference type="ARBA" id="ARBA00004752"/>
    </source>
</evidence>
<evidence type="ECO:0000256" key="4">
    <source>
        <dbReference type="ARBA" id="ARBA00022679"/>
    </source>
</evidence>